<evidence type="ECO:0000256" key="2">
    <source>
        <dbReference type="ARBA" id="ARBA00010274"/>
    </source>
</evidence>
<dbReference type="Pfam" id="PF02234">
    <property type="entry name" value="CDI"/>
    <property type="match status" value="1"/>
</dbReference>
<dbReference type="Gene3D" id="4.10.365.10">
    <property type="entry name" value="p27"/>
    <property type="match status" value="1"/>
</dbReference>
<name>A0A445LNH8_GLYSO</name>
<dbReference type="Proteomes" id="UP000289340">
    <property type="component" value="Chromosome 2"/>
</dbReference>
<keyword evidence="5" id="KW-0472">Membrane</keyword>
<sequence length="227" mass="26254">MGECKRCSLTIAAIEQPSSSQHSISKKRKTTASFQLRSSDTQFPDTIVSPEASVSSTGTVVSGDFCSDRSCCSSSHFKDLHSVPSDLQTKGFQTVEDSTNRYFKPFRFLFYLFFVRVLSHVRAHDQSSNETLPPKHCVYIHLFYFILFIYLLRFWLFSLLSEFSGDSEESAKSSAAVRKLKTPPQAEIEEFFAMAEKYERKRFTEKYNFDIVRDLPLEGRYQWVRLH</sequence>
<evidence type="ECO:0000256" key="4">
    <source>
        <dbReference type="ARBA" id="ARBA00023306"/>
    </source>
</evidence>
<accession>A0A445LNH8</accession>
<reference evidence="7 8" key="1">
    <citation type="submission" date="2018-09" db="EMBL/GenBank/DDBJ databases">
        <title>A high-quality reference genome of wild soybean provides a powerful tool to mine soybean genomes.</title>
        <authorList>
            <person name="Xie M."/>
            <person name="Chung C.Y.L."/>
            <person name="Li M.-W."/>
            <person name="Wong F.-L."/>
            <person name="Chan T.-F."/>
            <person name="Lam H.-M."/>
        </authorList>
    </citation>
    <scope>NUCLEOTIDE SEQUENCE [LARGE SCALE GENOMIC DNA]</scope>
    <source>
        <strain evidence="8">cv. W05</strain>
        <tissue evidence="7">Hypocotyl of etiolated seedlings</tissue>
    </source>
</reference>
<feature type="transmembrane region" description="Helical" evidence="5">
    <location>
        <begin position="138"/>
        <end position="156"/>
    </location>
</feature>
<dbReference type="InterPro" id="IPR003175">
    <property type="entry name" value="CDI_dom"/>
</dbReference>
<keyword evidence="5" id="KW-1133">Transmembrane helix</keyword>
<dbReference type="GO" id="GO:0004861">
    <property type="term" value="F:cyclin-dependent protein serine/threonine kinase inhibitor activity"/>
    <property type="evidence" value="ECO:0007669"/>
    <property type="project" value="InterPro"/>
</dbReference>
<feature type="transmembrane region" description="Helical" evidence="5">
    <location>
        <begin position="106"/>
        <end position="123"/>
    </location>
</feature>
<dbReference type="GO" id="GO:0051726">
    <property type="term" value="P:regulation of cell cycle"/>
    <property type="evidence" value="ECO:0007669"/>
    <property type="project" value="InterPro"/>
</dbReference>
<dbReference type="EMBL" id="QZWG01000002">
    <property type="protein sequence ID" value="RZC24806.1"/>
    <property type="molecule type" value="Genomic_DNA"/>
</dbReference>
<keyword evidence="3" id="KW-0649">Protein kinase inhibitor</keyword>
<comment type="subcellular location">
    <subcellularLocation>
        <location evidence="1">Nucleus</location>
        <location evidence="1">Nucleoplasm</location>
    </subcellularLocation>
</comment>
<dbReference type="InterPro" id="IPR044275">
    <property type="entry name" value="KRP"/>
</dbReference>
<evidence type="ECO:0000256" key="3">
    <source>
        <dbReference type="ARBA" id="ARBA00023013"/>
    </source>
</evidence>
<comment type="similarity">
    <text evidence="2">Belongs to the CDI family. ICK/KRP subfamily.</text>
</comment>
<protein>
    <submittedName>
        <fullName evidence="7">Cyclin-dependent kinase inhibitor 7 isoform B</fullName>
    </submittedName>
</protein>
<dbReference type="InterPro" id="IPR044898">
    <property type="entry name" value="CDI_dom_sf"/>
</dbReference>
<evidence type="ECO:0000313" key="7">
    <source>
        <dbReference type="EMBL" id="RZC24806.1"/>
    </source>
</evidence>
<dbReference type="PANTHER" id="PTHR46776">
    <property type="entry name" value="CYCLIN-DEPENDENT KINASE INHIBITOR 4-RELATED"/>
    <property type="match status" value="1"/>
</dbReference>
<dbReference type="GO" id="GO:0005654">
    <property type="term" value="C:nucleoplasm"/>
    <property type="evidence" value="ECO:0007669"/>
    <property type="project" value="UniProtKB-SubCell"/>
</dbReference>
<evidence type="ECO:0000259" key="6">
    <source>
        <dbReference type="Pfam" id="PF02234"/>
    </source>
</evidence>
<evidence type="ECO:0000256" key="5">
    <source>
        <dbReference type="SAM" id="Phobius"/>
    </source>
</evidence>
<evidence type="ECO:0000313" key="8">
    <source>
        <dbReference type="Proteomes" id="UP000289340"/>
    </source>
</evidence>
<proteinExistence type="inferred from homology"/>
<evidence type="ECO:0000256" key="1">
    <source>
        <dbReference type="ARBA" id="ARBA00004642"/>
    </source>
</evidence>
<dbReference type="AlphaFoldDB" id="A0A445LNH8"/>
<gene>
    <name evidence="7" type="ORF">D0Y65_003818</name>
</gene>
<comment type="caution">
    <text evidence="7">The sequence shown here is derived from an EMBL/GenBank/DDBJ whole genome shotgun (WGS) entry which is preliminary data.</text>
</comment>
<keyword evidence="8" id="KW-1185">Reference proteome</keyword>
<keyword evidence="4" id="KW-0131">Cell cycle</keyword>
<feature type="domain" description="Cyclin-dependent kinase inhibitor" evidence="6">
    <location>
        <begin position="180"/>
        <end position="226"/>
    </location>
</feature>
<organism evidence="7 8">
    <name type="scientific">Glycine soja</name>
    <name type="common">Wild soybean</name>
    <dbReference type="NCBI Taxonomy" id="3848"/>
    <lineage>
        <taxon>Eukaryota</taxon>
        <taxon>Viridiplantae</taxon>
        <taxon>Streptophyta</taxon>
        <taxon>Embryophyta</taxon>
        <taxon>Tracheophyta</taxon>
        <taxon>Spermatophyta</taxon>
        <taxon>Magnoliopsida</taxon>
        <taxon>eudicotyledons</taxon>
        <taxon>Gunneridae</taxon>
        <taxon>Pentapetalae</taxon>
        <taxon>rosids</taxon>
        <taxon>fabids</taxon>
        <taxon>Fabales</taxon>
        <taxon>Fabaceae</taxon>
        <taxon>Papilionoideae</taxon>
        <taxon>50 kb inversion clade</taxon>
        <taxon>NPAAA clade</taxon>
        <taxon>indigoferoid/millettioid clade</taxon>
        <taxon>Phaseoleae</taxon>
        <taxon>Glycine</taxon>
        <taxon>Glycine subgen. Soja</taxon>
    </lineage>
</organism>
<keyword evidence="5" id="KW-0812">Transmembrane</keyword>